<keyword evidence="1 5" id="KW-0597">Phosphoprotein</keyword>
<dbReference type="InterPro" id="IPR039420">
    <property type="entry name" value="WalR-like"/>
</dbReference>
<feature type="domain" description="Response regulatory" evidence="7">
    <location>
        <begin position="3"/>
        <end position="121"/>
    </location>
</feature>
<dbReference type="Proteomes" id="UP000000328">
    <property type="component" value="Chromosome"/>
</dbReference>
<evidence type="ECO:0000313" key="8">
    <source>
        <dbReference type="EMBL" id="ADJ48951.1"/>
    </source>
</evidence>
<dbReference type="InterPro" id="IPR001789">
    <property type="entry name" value="Sig_transdc_resp-reg_receiver"/>
</dbReference>
<dbReference type="OrthoDB" id="9808843at2"/>
<dbReference type="PANTHER" id="PTHR43214:SF24">
    <property type="entry name" value="TRANSCRIPTIONAL REGULATORY PROTEIN NARL-RELATED"/>
    <property type="match status" value="1"/>
</dbReference>
<dbReference type="CDD" id="cd17535">
    <property type="entry name" value="REC_NarL-like"/>
    <property type="match status" value="1"/>
</dbReference>
<dbReference type="EMBL" id="CP002000">
    <property type="protein sequence ID" value="ADJ48951.1"/>
    <property type="molecule type" value="Genomic_DNA"/>
</dbReference>
<dbReference type="SUPFAM" id="SSF52172">
    <property type="entry name" value="CheY-like"/>
    <property type="match status" value="1"/>
</dbReference>
<dbReference type="AlphaFoldDB" id="A0A0H3DE24"/>
<dbReference type="RefSeq" id="WP_013228996.1">
    <property type="nucleotide sequence ID" value="NC_014318.1"/>
</dbReference>
<sequence>MIRVMIVDDQEMIRVGLRTMLEAHPDIEVAAEAGDGLLALRLLAKTPVDVVLMDIRMPGIDGVETTRRIRRGHPAEEVRIVVLTTFDHDENVFAALRAGANGFLGKGVGPAELTTSILEVAAGGGALTPAATAALIDHVARDAGSRPEPEIARLFETLTPRELEIVEAVVSGLDNAEIAALMSVSPFTVKTHANRAMTKVGARDRAQLVTLAFRAGIRP</sequence>
<dbReference type="PANTHER" id="PTHR43214">
    <property type="entry name" value="TWO-COMPONENT RESPONSE REGULATOR"/>
    <property type="match status" value="1"/>
</dbReference>
<name>A0A0H3DE24_AMYMU</name>
<dbReference type="PATRIC" id="fig|749927.5.peg.7522"/>
<accession>A0A0H3DE24</accession>
<evidence type="ECO:0000313" key="9">
    <source>
        <dbReference type="Proteomes" id="UP000000328"/>
    </source>
</evidence>
<dbReference type="PROSITE" id="PS00622">
    <property type="entry name" value="HTH_LUXR_1"/>
    <property type="match status" value="1"/>
</dbReference>
<evidence type="ECO:0000256" key="5">
    <source>
        <dbReference type="PROSITE-ProRule" id="PRU00169"/>
    </source>
</evidence>
<evidence type="ECO:0000259" key="7">
    <source>
        <dbReference type="PROSITE" id="PS50110"/>
    </source>
</evidence>
<dbReference type="Gene3D" id="3.40.50.2300">
    <property type="match status" value="1"/>
</dbReference>
<keyword evidence="3" id="KW-0238">DNA-binding</keyword>
<feature type="modified residue" description="4-aspartylphosphate" evidence="5">
    <location>
        <position position="54"/>
    </location>
</feature>
<gene>
    <name evidence="8" type="ordered locus">AMED_7234</name>
</gene>
<dbReference type="Pfam" id="PF00072">
    <property type="entry name" value="Response_reg"/>
    <property type="match status" value="1"/>
</dbReference>
<organism evidence="8 9">
    <name type="scientific">Amycolatopsis mediterranei (strain U-32)</name>
    <dbReference type="NCBI Taxonomy" id="749927"/>
    <lineage>
        <taxon>Bacteria</taxon>
        <taxon>Bacillati</taxon>
        <taxon>Actinomycetota</taxon>
        <taxon>Actinomycetes</taxon>
        <taxon>Pseudonocardiales</taxon>
        <taxon>Pseudonocardiaceae</taxon>
        <taxon>Amycolatopsis</taxon>
    </lineage>
</organism>
<dbReference type="PROSITE" id="PS50110">
    <property type="entry name" value="RESPONSE_REGULATORY"/>
    <property type="match status" value="1"/>
</dbReference>
<dbReference type="Pfam" id="PF00196">
    <property type="entry name" value="GerE"/>
    <property type="match status" value="1"/>
</dbReference>
<dbReference type="GO" id="GO:0006355">
    <property type="term" value="P:regulation of DNA-templated transcription"/>
    <property type="evidence" value="ECO:0007669"/>
    <property type="project" value="InterPro"/>
</dbReference>
<keyword evidence="4" id="KW-0804">Transcription</keyword>
<dbReference type="SMART" id="SM00448">
    <property type="entry name" value="REC"/>
    <property type="match status" value="1"/>
</dbReference>
<dbReference type="GeneID" id="92874877"/>
<dbReference type="PRINTS" id="PR00038">
    <property type="entry name" value="HTHLUXR"/>
</dbReference>
<protein>
    <submittedName>
        <fullName evidence="8">Two-component system response regulator</fullName>
    </submittedName>
</protein>
<evidence type="ECO:0000259" key="6">
    <source>
        <dbReference type="PROSITE" id="PS50043"/>
    </source>
</evidence>
<dbReference type="SUPFAM" id="SSF46894">
    <property type="entry name" value="C-terminal effector domain of the bipartite response regulators"/>
    <property type="match status" value="1"/>
</dbReference>
<dbReference type="KEGG" id="amd:AMED_7234"/>
<evidence type="ECO:0000256" key="2">
    <source>
        <dbReference type="ARBA" id="ARBA00023015"/>
    </source>
</evidence>
<evidence type="ECO:0000256" key="3">
    <source>
        <dbReference type="ARBA" id="ARBA00023125"/>
    </source>
</evidence>
<dbReference type="GO" id="GO:0000160">
    <property type="term" value="P:phosphorelay signal transduction system"/>
    <property type="evidence" value="ECO:0007669"/>
    <property type="project" value="InterPro"/>
</dbReference>
<dbReference type="SMART" id="SM00421">
    <property type="entry name" value="HTH_LUXR"/>
    <property type="match status" value="1"/>
</dbReference>
<dbReference type="InterPro" id="IPR011006">
    <property type="entry name" value="CheY-like_superfamily"/>
</dbReference>
<dbReference type="PROSITE" id="PS50043">
    <property type="entry name" value="HTH_LUXR_2"/>
    <property type="match status" value="1"/>
</dbReference>
<dbReference type="InterPro" id="IPR058245">
    <property type="entry name" value="NreC/VraR/RcsB-like_REC"/>
</dbReference>
<proteinExistence type="predicted"/>
<dbReference type="InterPro" id="IPR000792">
    <property type="entry name" value="Tscrpt_reg_LuxR_C"/>
</dbReference>
<evidence type="ECO:0000256" key="1">
    <source>
        <dbReference type="ARBA" id="ARBA00022553"/>
    </source>
</evidence>
<dbReference type="InterPro" id="IPR016032">
    <property type="entry name" value="Sig_transdc_resp-reg_C-effctor"/>
</dbReference>
<dbReference type="HOGENOM" id="CLU_000445_90_10_11"/>
<dbReference type="CDD" id="cd06170">
    <property type="entry name" value="LuxR_C_like"/>
    <property type="match status" value="1"/>
</dbReference>
<dbReference type="GO" id="GO:0003677">
    <property type="term" value="F:DNA binding"/>
    <property type="evidence" value="ECO:0007669"/>
    <property type="project" value="UniProtKB-KW"/>
</dbReference>
<dbReference type="eggNOG" id="COG2197">
    <property type="taxonomic scope" value="Bacteria"/>
</dbReference>
<feature type="domain" description="HTH luxR-type" evidence="6">
    <location>
        <begin position="151"/>
        <end position="216"/>
    </location>
</feature>
<reference evidence="8 9" key="1">
    <citation type="journal article" date="2010" name="Cell Res.">
        <title>Complete genome sequence of the rifamycin SV-producing Amycolatopsis mediterranei U32 revealed its genetic characteristics in phylogeny and metabolism.</title>
        <authorList>
            <person name="Zhao W."/>
            <person name="Zhong Y."/>
            <person name="Yuan H."/>
            <person name="Wang J."/>
            <person name="Zheng H."/>
            <person name="Wang Y."/>
            <person name="Cen X."/>
            <person name="Xu F."/>
            <person name="Bai J."/>
            <person name="Han X."/>
            <person name="Lu G."/>
            <person name="Zhu Y."/>
            <person name="Shao Z."/>
            <person name="Yan H."/>
            <person name="Li C."/>
            <person name="Peng N."/>
            <person name="Zhang Z."/>
            <person name="Zhang Y."/>
            <person name="Lin W."/>
            <person name="Fan Y."/>
            <person name="Qin Z."/>
            <person name="Hu Y."/>
            <person name="Zhu B."/>
            <person name="Wang S."/>
            <person name="Ding X."/>
            <person name="Zhao G.P."/>
        </authorList>
    </citation>
    <scope>NUCLEOTIDE SEQUENCE [LARGE SCALE GENOMIC DNA]</scope>
    <source>
        <strain evidence="9">U-32</strain>
    </source>
</reference>
<keyword evidence="2" id="KW-0805">Transcription regulation</keyword>
<evidence type="ECO:0000256" key="4">
    <source>
        <dbReference type="ARBA" id="ARBA00023163"/>
    </source>
</evidence>